<feature type="compositionally biased region" description="Basic and acidic residues" evidence="1">
    <location>
        <begin position="49"/>
        <end position="67"/>
    </location>
</feature>
<evidence type="ECO:0000313" key="2">
    <source>
        <dbReference type="EMBL" id="GAA0165269.1"/>
    </source>
</evidence>
<dbReference type="EMBL" id="BAABME010005320">
    <property type="protein sequence ID" value="GAA0165269.1"/>
    <property type="molecule type" value="Genomic_DNA"/>
</dbReference>
<reference evidence="2 3" key="1">
    <citation type="submission" date="2024-01" db="EMBL/GenBank/DDBJ databases">
        <title>The complete chloroplast genome sequence of Lithospermum erythrorhizon: insights into the phylogenetic relationship among Boraginaceae species and the maternal lineages of purple gromwells.</title>
        <authorList>
            <person name="Okada T."/>
            <person name="Watanabe K."/>
        </authorList>
    </citation>
    <scope>NUCLEOTIDE SEQUENCE [LARGE SCALE GENOMIC DNA]</scope>
</reference>
<evidence type="ECO:0000313" key="3">
    <source>
        <dbReference type="Proteomes" id="UP001454036"/>
    </source>
</evidence>
<dbReference type="AlphaFoldDB" id="A0AAV3QMJ0"/>
<dbReference type="Proteomes" id="UP001454036">
    <property type="component" value="Unassembled WGS sequence"/>
</dbReference>
<sequence length="67" mass="7637">MSGLPFCFSFILNGIKMVSLERSDISTYHGFLERIYLARLCKAVQGKSWETESEKEDSRSGKTAEEK</sequence>
<name>A0AAV3QMJ0_LITER</name>
<gene>
    <name evidence="2" type="ORF">LIER_20715</name>
</gene>
<comment type="caution">
    <text evidence="2">The sequence shown here is derived from an EMBL/GenBank/DDBJ whole genome shotgun (WGS) entry which is preliminary data.</text>
</comment>
<proteinExistence type="predicted"/>
<keyword evidence="3" id="KW-1185">Reference proteome</keyword>
<accession>A0AAV3QMJ0</accession>
<protein>
    <submittedName>
        <fullName evidence="2">Uncharacterized protein</fullName>
    </submittedName>
</protein>
<evidence type="ECO:0000256" key="1">
    <source>
        <dbReference type="SAM" id="MobiDB-lite"/>
    </source>
</evidence>
<organism evidence="2 3">
    <name type="scientific">Lithospermum erythrorhizon</name>
    <name type="common">Purple gromwell</name>
    <name type="synonym">Lithospermum officinale var. erythrorhizon</name>
    <dbReference type="NCBI Taxonomy" id="34254"/>
    <lineage>
        <taxon>Eukaryota</taxon>
        <taxon>Viridiplantae</taxon>
        <taxon>Streptophyta</taxon>
        <taxon>Embryophyta</taxon>
        <taxon>Tracheophyta</taxon>
        <taxon>Spermatophyta</taxon>
        <taxon>Magnoliopsida</taxon>
        <taxon>eudicotyledons</taxon>
        <taxon>Gunneridae</taxon>
        <taxon>Pentapetalae</taxon>
        <taxon>asterids</taxon>
        <taxon>lamiids</taxon>
        <taxon>Boraginales</taxon>
        <taxon>Boraginaceae</taxon>
        <taxon>Boraginoideae</taxon>
        <taxon>Lithospermeae</taxon>
        <taxon>Lithospermum</taxon>
    </lineage>
</organism>
<feature type="region of interest" description="Disordered" evidence="1">
    <location>
        <begin position="45"/>
        <end position="67"/>
    </location>
</feature>